<reference evidence="1" key="1">
    <citation type="submission" date="2013-07" db="EMBL/GenBank/DDBJ databases">
        <title>The genome of an arbuscular mycorrhizal fungus provides insights into the evolution of the oldest plant symbiosis.</title>
        <authorList>
            <consortium name="DOE Joint Genome Institute"/>
            <person name="Tisserant E."/>
            <person name="Malbreil M."/>
            <person name="Kuo A."/>
            <person name="Kohler A."/>
            <person name="Symeonidi A."/>
            <person name="Balestrini R."/>
            <person name="Charron P."/>
            <person name="Duensing N."/>
            <person name="Frei-dit-Frey N."/>
            <person name="Gianinazzi-Pearson V."/>
            <person name="Gilbert B."/>
            <person name="Handa Y."/>
            <person name="Hijri M."/>
            <person name="Kaul R."/>
            <person name="Kawaguchi M."/>
            <person name="Krajinski F."/>
            <person name="Lammers P."/>
            <person name="Lapierre D."/>
            <person name="Masclaux F.G."/>
            <person name="Murat C."/>
            <person name="Morin E."/>
            <person name="Ndikumana S."/>
            <person name="Pagni M."/>
            <person name="Petitpierre D."/>
            <person name="Requena N."/>
            <person name="Rosikiewicz P."/>
            <person name="Riley R."/>
            <person name="Saito K."/>
            <person name="San Clemente H."/>
            <person name="Shapiro H."/>
            <person name="van Tuinen D."/>
            <person name="Becard G."/>
            <person name="Bonfante P."/>
            <person name="Paszkowski U."/>
            <person name="Shachar-Hill Y."/>
            <person name="Young J.P."/>
            <person name="Sanders I.R."/>
            <person name="Henrissat B."/>
            <person name="Rensing S.A."/>
            <person name="Grigoriev I.V."/>
            <person name="Corradi N."/>
            <person name="Roux C."/>
            <person name="Martin F."/>
        </authorList>
    </citation>
    <scope>NUCLEOTIDE SEQUENCE</scope>
    <source>
        <strain evidence="1">DAOM 197198</strain>
    </source>
</reference>
<name>U9TUU7_RHIID</name>
<proteinExistence type="predicted"/>
<dbReference type="AlphaFoldDB" id="U9TUU7"/>
<organism evidence="1">
    <name type="scientific">Rhizophagus irregularis (strain DAOM 181602 / DAOM 197198 / MUCL 43194)</name>
    <name type="common">Arbuscular mycorrhizal fungus</name>
    <name type="synonym">Glomus intraradices</name>
    <dbReference type="NCBI Taxonomy" id="747089"/>
    <lineage>
        <taxon>Eukaryota</taxon>
        <taxon>Fungi</taxon>
        <taxon>Fungi incertae sedis</taxon>
        <taxon>Mucoromycota</taxon>
        <taxon>Glomeromycotina</taxon>
        <taxon>Glomeromycetes</taxon>
        <taxon>Glomerales</taxon>
        <taxon>Glomeraceae</taxon>
        <taxon>Rhizophagus</taxon>
    </lineage>
</organism>
<accession>U9TUU7</accession>
<dbReference type="EMBL" id="KI286281">
    <property type="protein sequence ID" value="ESA11187.1"/>
    <property type="molecule type" value="Genomic_DNA"/>
</dbReference>
<gene>
    <name evidence="1" type="ORF">GLOINDRAFT_347891</name>
</gene>
<evidence type="ECO:0000313" key="1">
    <source>
        <dbReference type="EMBL" id="ESA11187.1"/>
    </source>
</evidence>
<sequence length="52" mass="5686">MSPVGEIDPVGETFVGRGSVIVGELNHLNASRPEDRVSEYMSAPFVFVINCY</sequence>
<protein>
    <submittedName>
        <fullName evidence="1">Uncharacterized protein</fullName>
    </submittedName>
</protein>
<dbReference type="HOGENOM" id="CLU_3088415_0_0_1"/>